<feature type="compositionally biased region" description="Basic and acidic residues" evidence="1">
    <location>
        <begin position="68"/>
        <end position="79"/>
    </location>
</feature>
<keyword evidence="4" id="KW-1185">Reference proteome</keyword>
<proteinExistence type="predicted"/>
<reference evidence="3" key="1">
    <citation type="submission" date="2021-03" db="EMBL/GenBank/DDBJ databases">
        <title>Comparative genomics and phylogenomic investigation of the class Geoglossomycetes provide insights into ecological specialization and systematics.</title>
        <authorList>
            <person name="Melie T."/>
            <person name="Pirro S."/>
            <person name="Miller A.N."/>
            <person name="Quandt A."/>
        </authorList>
    </citation>
    <scope>NUCLEOTIDE SEQUENCE</scope>
    <source>
        <strain evidence="3">GBOQ0MN5Z8</strain>
    </source>
</reference>
<feature type="domain" description="PWWP" evidence="2">
    <location>
        <begin position="155"/>
        <end position="244"/>
    </location>
</feature>
<feature type="region of interest" description="Disordered" evidence="1">
    <location>
        <begin position="1"/>
        <end position="148"/>
    </location>
</feature>
<protein>
    <recommendedName>
        <fullName evidence="2">PWWP domain-containing protein</fullName>
    </recommendedName>
</protein>
<feature type="compositionally biased region" description="Low complexity" evidence="1">
    <location>
        <begin position="368"/>
        <end position="399"/>
    </location>
</feature>
<feature type="compositionally biased region" description="Basic and acidic residues" evidence="1">
    <location>
        <begin position="92"/>
        <end position="102"/>
    </location>
</feature>
<evidence type="ECO:0000256" key="1">
    <source>
        <dbReference type="SAM" id="MobiDB-lite"/>
    </source>
</evidence>
<dbReference type="OrthoDB" id="62853at2759"/>
<dbReference type="Proteomes" id="UP000698800">
    <property type="component" value="Unassembled WGS sequence"/>
</dbReference>
<feature type="region of interest" description="Disordered" evidence="1">
    <location>
        <begin position="532"/>
        <end position="621"/>
    </location>
</feature>
<gene>
    <name evidence="3" type="ORF">FGG08_001362</name>
</gene>
<comment type="caution">
    <text evidence="3">The sequence shown here is derived from an EMBL/GenBank/DDBJ whole genome shotgun (WGS) entry which is preliminary data.</text>
</comment>
<dbReference type="InterPro" id="IPR000313">
    <property type="entry name" value="PWWP_dom"/>
</dbReference>
<sequence>MAEDSSASPSSPPLQSSSPQAHSSGAADDTKPSNKAVGAQNDASDDNVAAAGKKGETKAKKRNGNANEHVESNLDKATSEDIEMNDAVNLDESEKKIEKELETNTGKAKGATPRTNGAPGSNKKVKRKSVGVPEHKTKLNKKKSMPAMVDHDCQPGEYYFARMKGFPKWPCIITDDEMLPELMIRSRPVTAKRLDGTYREEYGPGGSKAHERSYPIMFLHTNELHFSSDSAWMQNKDLEPLDIDTIGASPEKGKGKALIKAYQVAAEKNDLQHFKTVIEEHKRALVEDQERKEAKVKGKGKGKVKSKDAEADGSDSEAPVDEIADEMEFDEDEADGKAKSKSKKRKKDAESDEEISKPIKTPKRPKKATLPTTKLKLTTPKTPNGIVGSKSASKSVSKAKTTKPKTPSSKKSKVKVDEDEDMEDASESPRVEQKPLSMEELRKKKEKEILYFRHKLQKGFLTRDQMPKEEEMDSMGDLVTRLETFTDLEGWIIRKTKIHKVLKAILKLASIPRDEEFQFKKRSHDLLATWNKTLASDPETPTAASGTEKDGPATNGVGKDVKADEKDEEEGAKSASEGEKEADGEKQAERVADADEGASDAENSTAKPENDAVQEGEKIAS</sequence>
<feature type="region of interest" description="Disordered" evidence="1">
    <location>
        <begin position="289"/>
        <end position="440"/>
    </location>
</feature>
<feature type="compositionally biased region" description="Acidic residues" evidence="1">
    <location>
        <begin position="311"/>
        <end position="334"/>
    </location>
</feature>
<evidence type="ECO:0000313" key="4">
    <source>
        <dbReference type="Proteomes" id="UP000698800"/>
    </source>
</evidence>
<dbReference type="Pfam" id="PF00855">
    <property type="entry name" value="PWWP"/>
    <property type="match status" value="1"/>
</dbReference>
<feature type="compositionally biased region" description="Basic and acidic residues" evidence="1">
    <location>
        <begin position="427"/>
        <end position="440"/>
    </location>
</feature>
<evidence type="ECO:0000259" key="2">
    <source>
        <dbReference type="PROSITE" id="PS50812"/>
    </source>
</evidence>
<organism evidence="3 4">
    <name type="scientific">Glutinoglossum americanum</name>
    <dbReference type="NCBI Taxonomy" id="1670608"/>
    <lineage>
        <taxon>Eukaryota</taxon>
        <taxon>Fungi</taxon>
        <taxon>Dikarya</taxon>
        <taxon>Ascomycota</taxon>
        <taxon>Pezizomycotina</taxon>
        <taxon>Geoglossomycetes</taxon>
        <taxon>Geoglossales</taxon>
        <taxon>Geoglossaceae</taxon>
        <taxon>Glutinoglossum</taxon>
    </lineage>
</organism>
<dbReference type="SUPFAM" id="SSF63748">
    <property type="entry name" value="Tudor/PWWP/MBT"/>
    <property type="match status" value="1"/>
</dbReference>
<feature type="compositionally biased region" description="Acidic residues" evidence="1">
    <location>
        <begin position="417"/>
        <end position="426"/>
    </location>
</feature>
<dbReference type="Gene3D" id="2.30.30.140">
    <property type="match status" value="1"/>
</dbReference>
<evidence type="ECO:0000313" key="3">
    <source>
        <dbReference type="EMBL" id="KAH0544465.1"/>
    </source>
</evidence>
<dbReference type="AlphaFoldDB" id="A0A9P8IB71"/>
<feature type="compositionally biased region" description="Basic residues" evidence="1">
    <location>
        <begin position="400"/>
        <end position="413"/>
    </location>
</feature>
<feature type="compositionally biased region" description="Low complexity" evidence="1">
    <location>
        <begin position="1"/>
        <end position="27"/>
    </location>
</feature>
<name>A0A9P8IB71_9PEZI</name>
<feature type="compositionally biased region" description="Basic and acidic residues" evidence="1">
    <location>
        <begin position="576"/>
        <end position="593"/>
    </location>
</feature>
<accession>A0A9P8IB71</accession>
<dbReference type="EMBL" id="JAGHQL010000018">
    <property type="protein sequence ID" value="KAH0544465.1"/>
    <property type="molecule type" value="Genomic_DNA"/>
</dbReference>
<dbReference type="PROSITE" id="PS50812">
    <property type="entry name" value="PWWP"/>
    <property type="match status" value="1"/>
</dbReference>